<dbReference type="GO" id="GO:0012505">
    <property type="term" value="C:endomembrane system"/>
    <property type="evidence" value="ECO:0007669"/>
    <property type="project" value="TreeGrafter"/>
</dbReference>
<reference evidence="2 3" key="1">
    <citation type="submission" date="2020-03" db="EMBL/GenBank/DDBJ databases">
        <authorList>
            <person name="Sun Q."/>
        </authorList>
    </citation>
    <scope>NUCLEOTIDE SEQUENCE [LARGE SCALE GENOMIC DNA]</scope>
    <source>
        <strain evidence="2 3">JC162</strain>
    </source>
</reference>
<name>A0A848EDU3_9PROT</name>
<keyword evidence="2" id="KW-0378">Hydrolase</keyword>
<dbReference type="PANTHER" id="PTHR43372:SF4">
    <property type="entry name" value="FATTY-ACID AMIDE HYDROLASE 2"/>
    <property type="match status" value="1"/>
</dbReference>
<dbReference type="NCBIfam" id="NF004816">
    <property type="entry name" value="PRK06170.1"/>
    <property type="match status" value="1"/>
</dbReference>
<accession>A0A848EDU3</accession>
<evidence type="ECO:0000259" key="1">
    <source>
        <dbReference type="Pfam" id="PF01425"/>
    </source>
</evidence>
<dbReference type="PANTHER" id="PTHR43372">
    <property type="entry name" value="FATTY-ACID AMIDE HYDROLASE"/>
    <property type="match status" value="1"/>
</dbReference>
<evidence type="ECO:0000313" key="3">
    <source>
        <dbReference type="Proteomes" id="UP000548582"/>
    </source>
</evidence>
<keyword evidence="3" id="KW-1185">Reference proteome</keyword>
<dbReference type="InterPro" id="IPR036928">
    <property type="entry name" value="AS_sf"/>
</dbReference>
<dbReference type="Gene3D" id="3.90.1300.10">
    <property type="entry name" value="Amidase signature (AS) domain"/>
    <property type="match status" value="1"/>
</dbReference>
<gene>
    <name evidence="2" type="ORF">GWK16_09655</name>
</gene>
<dbReference type="EC" id="3.5.1.4" evidence="2"/>
<comment type="caution">
    <text evidence="2">The sequence shown here is derived from an EMBL/GenBank/DDBJ whole genome shotgun (WGS) entry which is preliminary data.</text>
</comment>
<dbReference type="Pfam" id="PF01425">
    <property type="entry name" value="Amidase"/>
    <property type="match status" value="1"/>
</dbReference>
<sequence length="486" mass="51234">MATVDLAFLSATGMAAALRARQVSAVELLDLHLARIDRFNPSVNAIVIEDREGARRRAAAADAALARGEAPGPLHGVPITVKEAFDVEGLPTTWGDPALRDNIAARTAPSVRSLLDAGAVLIGKTNVPYLLSDWQTFNAIHGTTRNPWDPGATPGGSSGGAAAALAVGMSALELGSDIGASIRNPAHYCGVFGHKPSFGIVPQAGHGIPIARTPLDVLVCGPLARSAEDLALAMDLLAAPEAQDVSGWQVRLPRPAQTRLSDFRVGVLLGSPVCAVDDAVVACLENAISAIAAAGARVDRTARLEWDLAAFHDTYLRVLRGATGALLPEADYAALEQDVVALGSQDGSYRARVARAATQSHRAWFQASEERQRIRDAFARLFETVDVLLCPVAASAAFPHDQDRPRWARTITVNGRQEDYNDQLFWAGIASLPNLPATVVPAGRTPAGLPVGLQIVGPYLQDHRTIAFGRLVSEVIGGFVPPPGYA</sequence>
<dbReference type="GO" id="GO:0004040">
    <property type="term" value="F:amidase activity"/>
    <property type="evidence" value="ECO:0007669"/>
    <property type="project" value="UniProtKB-EC"/>
</dbReference>
<dbReference type="RefSeq" id="WP_170053692.1">
    <property type="nucleotide sequence ID" value="NZ_JABBKX010000002.1"/>
</dbReference>
<dbReference type="AlphaFoldDB" id="A0A848EDU3"/>
<proteinExistence type="predicted"/>
<dbReference type="InterPro" id="IPR023631">
    <property type="entry name" value="Amidase_dom"/>
</dbReference>
<dbReference type="InterPro" id="IPR052739">
    <property type="entry name" value="FAAH2"/>
</dbReference>
<dbReference type="Proteomes" id="UP000548582">
    <property type="component" value="Unassembled WGS sequence"/>
</dbReference>
<organism evidence="2 3">
    <name type="scientific">Neoroseomonas marina</name>
    <dbReference type="NCBI Taxonomy" id="1232220"/>
    <lineage>
        <taxon>Bacteria</taxon>
        <taxon>Pseudomonadati</taxon>
        <taxon>Pseudomonadota</taxon>
        <taxon>Alphaproteobacteria</taxon>
        <taxon>Acetobacterales</taxon>
        <taxon>Acetobacteraceae</taxon>
        <taxon>Neoroseomonas</taxon>
    </lineage>
</organism>
<dbReference type="SUPFAM" id="SSF75304">
    <property type="entry name" value="Amidase signature (AS) enzymes"/>
    <property type="match status" value="1"/>
</dbReference>
<evidence type="ECO:0000313" key="2">
    <source>
        <dbReference type="EMBL" id="NMJ41505.1"/>
    </source>
</evidence>
<protein>
    <submittedName>
        <fullName evidence="2">Amidase</fullName>
        <ecNumber evidence="2">3.5.1.4</ecNumber>
    </submittedName>
</protein>
<dbReference type="EMBL" id="JABBKX010000002">
    <property type="protein sequence ID" value="NMJ41505.1"/>
    <property type="molecule type" value="Genomic_DNA"/>
</dbReference>
<feature type="domain" description="Amidase" evidence="1">
    <location>
        <begin position="27"/>
        <end position="465"/>
    </location>
</feature>